<keyword evidence="3 7" id="KW-0547">Nucleotide-binding</keyword>
<comment type="caution">
    <text evidence="10">The sequence shown here is derived from an EMBL/GenBank/DDBJ whole genome shotgun (WGS) entry which is preliminary data.</text>
</comment>
<keyword evidence="4 7" id="KW-0067">ATP-binding</keyword>
<evidence type="ECO:0000256" key="2">
    <source>
        <dbReference type="ARBA" id="ARBA00022490"/>
    </source>
</evidence>
<dbReference type="InterPro" id="IPR011890">
    <property type="entry name" value="SMC_prok"/>
</dbReference>
<comment type="subcellular location">
    <subcellularLocation>
        <location evidence="1 7">Cytoplasm</location>
    </subcellularLocation>
</comment>
<comment type="domain">
    <text evidence="7">Contains large globular domains required for ATP hydrolysis at each terminus and a third globular domain forming a flexible hinge near the middle of the molecule. These domains are separated by coiled-coil structures.</text>
</comment>
<dbReference type="Pfam" id="PF02463">
    <property type="entry name" value="SMC_N"/>
    <property type="match status" value="1"/>
</dbReference>
<evidence type="ECO:0000313" key="10">
    <source>
        <dbReference type="EMBL" id="NDL66867.1"/>
    </source>
</evidence>
<feature type="coiled-coil region" evidence="7">
    <location>
        <begin position="297"/>
        <end position="345"/>
    </location>
</feature>
<keyword evidence="5 7" id="KW-0175">Coiled coil</keyword>
<dbReference type="GO" id="GO:0007062">
    <property type="term" value="P:sister chromatid cohesion"/>
    <property type="evidence" value="ECO:0007669"/>
    <property type="project" value="InterPro"/>
</dbReference>
<dbReference type="Gene3D" id="3.30.70.1620">
    <property type="match status" value="1"/>
</dbReference>
<dbReference type="GO" id="GO:0006260">
    <property type="term" value="P:DNA replication"/>
    <property type="evidence" value="ECO:0007669"/>
    <property type="project" value="UniProtKB-UniRule"/>
</dbReference>
<reference evidence="10 11" key="1">
    <citation type="submission" date="2020-01" db="EMBL/GenBank/DDBJ databases">
        <title>Anaeroalcalibacter tamaniensis gen. nov., sp. nov., moderately halophilic strictly anaerobic fermenter bacterium from mud volcano of Taman peninsula.</title>
        <authorList>
            <person name="Frolova A."/>
            <person name="Merkel A.Y."/>
            <person name="Slobodkin A.I."/>
        </authorList>
    </citation>
    <scope>NUCLEOTIDE SEQUENCE [LARGE SCALE GENOMIC DNA]</scope>
    <source>
        <strain evidence="10 11">F-3ap</strain>
    </source>
</reference>
<dbReference type="GO" id="GO:0030261">
    <property type="term" value="P:chromosome condensation"/>
    <property type="evidence" value="ECO:0007669"/>
    <property type="project" value="InterPro"/>
</dbReference>
<feature type="domain" description="SMC hinge" evidence="9">
    <location>
        <begin position="525"/>
        <end position="642"/>
    </location>
</feature>
<dbReference type="GO" id="GO:0005694">
    <property type="term" value="C:chromosome"/>
    <property type="evidence" value="ECO:0007669"/>
    <property type="project" value="InterPro"/>
</dbReference>
<evidence type="ECO:0000256" key="5">
    <source>
        <dbReference type="ARBA" id="ARBA00023054"/>
    </source>
</evidence>
<keyword evidence="11" id="KW-1185">Reference proteome</keyword>
<evidence type="ECO:0000256" key="6">
    <source>
        <dbReference type="ARBA" id="ARBA00023125"/>
    </source>
</evidence>
<keyword evidence="6 7" id="KW-0238">DNA-binding</keyword>
<dbReference type="SUPFAM" id="SSF52540">
    <property type="entry name" value="P-loop containing nucleoside triphosphate hydrolases"/>
    <property type="match status" value="1"/>
</dbReference>
<dbReference type="Pfam" id="PF06470">
    <property type="entry name" value="SMC_hinge"/>
    <property type="match status" value="1"/>
</dbReference>
<feature type="region of interest" description="Disordered" evidence="8">
    <location>
        <begin position="841"/>
        <end position="880"/>
    </location>
</feature>
<dbReference type="AlphaFoldDB" id="A0A7X5HUF3"/>
<organism evidence="10 11">
    <name type="scientific">Anaerotalea alkaliphila</name>
    <dbReference type="NCBI Taxonomy" id="2662126"/>
    <lineage>
        <taxon>Bacteria</taxon>
        <taxon>Bacillati</taxon>
        <taxon>Bacillota</taxon>
        <taxon>Clostridia</taxon>
        <taxon>Eubacteriales</taxon>
        <taxon>Anaerotalea</taxon>
    </lineage>
</organism>
<evidence type="ECO:0000256" key="8">
    <source>
        <dbReference type="SAM" id="MobiDB-lite"/>
    </source>
</evidence>
<dbReference type="Proteomes" id="UP000461585">
    <property type="component" value="Unassembled WGS sequence"/>
</dbReference>
<gene>
    <name evidence="7 10" type="primary">smc</name>
    <name evidence="10" type="ORF">GXN74_03785</name>
</gene>
<dbReference type="InterPro" id="IPR024704">
    <property type="entry name" value="SMC"/>
</dbReference>
<dbReference type="NCBIfam" id="TIGR02168">
    <property type="entry name" value="SMC_prok_B"/>
    <property type="match status" value="1"/>
</dbReference>
<dbReference type="Gene3D" id="1.20.1060.20">
    <property type="match status" value="1"/>
</dbReference>
<dbReference type="GO" id="GO:0003677">
    <property type="term" value="F:DNA binding"/>
    <property type="evidence" value="ECO:0007669"/>
    <property type="project" value="UniProtKB-UniRule"/>
</dbReference>
<feature type="coiled-coil region" evidence="7">
    <location>
        <begin position="167"/>
        <end position="261"/>
    </location>
</feature>
<comment type="function">
    <text evidence="7">Required for chromosome condensation and partitioning.</text>
</comment>
<dbReference type="GO" id="GO:0005737">
    <property type="term" value="C:cytoplasm"/>
    <property type="evidence" value="ECO:0007669"/>
    <property type="project" value="UniProtKB-SubCell"/>
</dbReference>
<comment type="subunit">
    <text evidence="7">Homodimer.</text>
</comment>
<protein>
    <recommendedName>
        <fullName evidence="7">Chromosome partition protein Smc</fullName>
    </recommendedName>
</protein>
<proteinExistence type="inferred from homology"/>
<dbReference type="SMART" id="SM00968">
    <property type="entry name" value="SMC_hinge"/>
    <property type="match status" value="1"/>
</dbReference>
<feature type="binding site" evidence="7">
    <location>
        <begin position="32"/>
        <end position="39"/>
    </location>
    <ligand>
        <name>ATP</name>
        <dbReference type="ChEBI" id="CHEBI:30616"/>
    </ligand>
</feature>
<dbReference type="Gene3D" id="3.40.50.300">
    <property type="entry name" value="P-loop containing nucleotide triphosphate hydrolases"/>
    <property type="match status" value="2"/>
</dbReference>
<dbReference type="GO" id="GO:0016887">
    <property type="term" value="F:ATP hydrolysis activity"/>
    <property type="evidence" value="ECO:0007669"/>
    <property type="project" value="InterPro"/>
</dbReference>
<dbReference type="CDD" id="cd03278">
    <property type="entry name" value="ABC_SMC_barmotin"/>
    <property type="match status" value="1"/>
</dbReference>
<evidence type="ECO:0000256" key="1">
    <source>
        <dbReference type="ARBA" id="ARBA00004496"/>
    </source>
</evidence>
<dbReference type="FunFam" id="3.40.50.300:FF:000984">
    <property type="entry name" value="Chromosome partition protein Smc"/>
    <property type="match status" value="1"/>
</dbReference>
<dbReference type="InterPro" id="IPR027417">
    <property type="entry name" value="P-loop_NTPase"/>
</dbReference>
<dbReference type="GO" id="GO:0007059">
    <property type="term" value="P:chromosome segregation"/>
    <property type="evidence" value="ECO:0007669"/>
    <property type="project" value="UniProtKB-UniRule"/>
</dbReference>
<dbReference type="InterPro" id="IPR003395">
    <property type="entry name" value="RecF/RecN/SMC_N"/>
</dbReference>
<dbReference type="GO" id="GO:0005524">
    <property type="term" value="F:ATP binding"/>
    <property type="evidence" value="ECO:0007669"/>
    <property type="project" value="UniProtKB-UniRule"/>
</dbReference>
<name>A0A7X5HUF3_9FIRM</name>
<comment type="similarity">
    <text evidence="7">Belongs to the SMC family.</text>
</comment>
<evidence type="ECO:0000256" key="3">
    <source>
        <dbReference type="ARBA" id="ARBA00022741"/>
    </source>
</evidence>
<feature type="coiled-coil region" evidence="7">
    <location>
        <begin position="684"/>
        <end position="711"/>
    </location>
</feature>
<dbReference type="InterPro" id="IPR010935">
    <property type="entry name" value="SMC_hinge"/>
</dbReference>
<dbReference type="HAMAP" id="MF_01894">
    <property type="entry name" value="Smc_prok"/>
    <property type="match status" value="1"/>
</dbReference>
<dbReference type="InterPro" id="IPR036277">
    <property type="entry name" value="SMC_hinge_sf"/>
</dbReference>
<evidence type="ECO:0000259" key="9">
    <source>
        <dbReference type="SMART" id="SM00968"/>
    </source>
</evidence>
<accession>A0A7X5HUF3</accession>
<evidence type="ECO:0000313" key="11">
    <source>
        <dbReference type="Proteomes" id="UP000461585"/>
    </source>
</evidence>
<evidence type="ECO:0000256" key="4">
    <source>
        <dbReference type="ARBA" id="ARBA00022840"/>
    </source>
</evidence>
<dbReference type="RefSeq" id="WP_162369596.1">
    <property type="nucleotide sequence ID" value="NZ_JAAEEH010000007.1"/>
</dbReference>
<sequence length="1203" mass="135503">MYLKNIDLYGFKSFANKMAFKFDKGITGIVGPNGSGKSNVADAVRWVLGEQSAKQLRGSKMEDVIFAGTDTRKPLGYCQVDLTLDNQDGKMAIDFKEVTVSRRVYRSGEGEYFINGSSCRLRDVHELFMDTGVGKEGYSIIGQGQIDKILSTKPDDRRALFDEAAGIVKFKTRRLEAEKKLETARQDLLRVEDILRTLEGQRVSLEGQAAKAKEFLALRQQLQEEETELFLQEMDAMEEALSQAKEKADILQADVDAVGRDKASLALRLEVLEEKLASVRLSHEGDREALTAARIGLEKADGAIVLVREQIKSLEQQGVHLERNLAEHRRQAEELEGAWEAAKEKRDRSHKDFQEKKGLLDEKAQAYGAAAVSLEEKERETERIKGDLIEGLKALTEVQGAIGRIGMQQGNLRDHLDLVLQKHTILAETLHSQEEEQKGQEALLESVEQRQKDCSNRKLKLFRAISEWENRNKVLGGLLNAKNRELQGLESKAKVLGDLMEHYDGYHFSIKKIMQQKDRDPLHGPGIRGVVADLLQVRPGHERAIETALGGNIQNIVTDNEETAKAWIGFLKHQQYGRATFLPMATIRPKDSPRPPGMEREPGFIGYGDALVSHDPAYGAVVRFLLGRILVVDTLDNAVRIGRGCPQSLRIITLDGEIVNPGGAMTGGAYKNNQSQFLGRKRELADLAAAMQGLQAEIRGLEEKQEYLLEKEAGDKAALESLKREEQELNLATNTQSLLLKQLSSALERNREQLADLEAEAVSIREQLAAHELSRAALEAQIQDGTQDQEMAESSVRQLAQELEELRRNMGDLQEAMTLQRVENSAASQELVHLEETLERLEGELSRSRDRAQAESRALEDNVRQRESRMLSEKSLEEEKAGLEVSIRELQKSTLEQGEEKSRLELEARGMREEMETLREREGNLAKEGMRLEGILERTRMQKENVASHYWEEYGLVHHQVKQQRGGRPPVSREEARRRADRFKSRIKQLGDVNVNAIQEFQDVQERFGFLQNQRNDLVEAVGILQGIIRDLDQKMRDRFKETFRQINRQFQEVFQELFGGGKALLELAGEEDVLESGILIHAQPPGKKLQNMLLLSGGERALTAIALLFAIQSLKPSPFCVLDEIEAALDDSNVDRFAAYLQKLSRETQFIIITHRKGTMEAADSLYGITMQEKGISTQVSVKFLKDMEDAGEPSRRTEEGD</sequence>
<keyword evidence="2 7" id="KW-0963">Cytoplasm</keyword>
<dbReference type="SUPFAM" id="SSF75553">
    <property type="entry name" value="Smc hinge domain"/>
    <property type="match status" value="1"/>
</dbReference>
<evidence type="ECO:0000256" key="7">
    <source>
        <dbReference type="HAMAP-Rule" id="MF_01894"/>
    </source>
</evidence>
<dbReference type="FunFam" id="3.40.50.300:FF:000901">
    <property type="entry name" value="Chromosome partition protein Smc"/>
    <property type="match status" value="1"/>
</dbReference>
<dbReference type="PANTHER" id="PTHR43977">
    <property type="entry name" value="STRUCTURAL MAINTENANCE OF CHROMOSOMES PROTEIN 3"/>
    <property type="match status" value="1"/>
</dbReference>
<dbReference type="EMBL" id="JAAEEH010000007">
    <property type="protein sequence ID" value="NDL66867.1"/>
    <property type="molecule type" value="Genomic_DNA"/>
</dbReference>
<dbReference type="PIRSF" id="PIRSF005719">
    <property type="entry name" value="SMC"/>
    <property type="match status" value="1"/>
</dbReference>